<dbReference type="STRING" id="76123.AS203_11240"/>
<dbReference type="PROSITE" id="PS51257">
    <property type="entry name" value="PROKAR_LIPOPROTEIN"/>
    <property type="match status" value="1"/>
</dbReference>
<gene>
    <name evidence="1" type="ORF">AS203_11240</name>
</gene>
<evidence type="ECO:0000313" key="2">
    <source>
        <dbReference type="Proteomes" id="UP000056252"/>
    </source>
</evidence>
<dbReference type="OrthoDB" id="1071361at2"/>
<sequence>MRRLIYILCAAVIIAVSACHEEHEDYFAEAAVTVNAGDTVTVDRVQATAVLTNLNTREVTTSADFNGQTLHLSLLRGAYIVSIEGLIKYTNAARTVYTRRFRAYTDYAEMAQTKGNSLVLNVIWID</sequence>
<proteinExistence type="predicted"/>
<dbReference type="AlphaFoldDB" id="A0A0S2KNA9"/>
<keyword evidence="2" id="KW-1185">Reference proteome</keyword>
<evidence type="ECO:0000313" key="1">
    <source>
        <dbReference type="EMBL" id="ALO49587.1"/>
    </source>
</evidence>
<dbReference type="Proteomes" id="UP000056252">
    <property type="component" value="Chromosome"/>
</dbReference>
<dbReference type="KEGG" id="peo:AS203_11240"/>
<protein>
    <submittedName>
        <fullName evidence="1">Uncharacterized protein</fullName>
    </submittedName>
</protein>
<reference evidence="2" key="1">
    <citation type="submission" date="2015-11" db="EMBL/GenBank/DDBJ databases">
        <authorList>
            <person name="Holder M.E."/>
            <person name="Ajami N.J."/>
            <person name="Petrosino J.F."/>
        </authorList>
    </citation>
    <scope>NUCLEOTIDE SEQUENCE [LARGE SCALE GENOMIC DNA]</scope>
    <source>
        <strain evidence="2">F0113</strain>
    </source>
</reference>
<dbReference type="EMBL" id="CP013195">
    <property type="protein sequence ID" value="ALO49587.1"/>
    <property type="molecule type" value="Genomic_DNA"/>
</dbReference>
<accession>A0A0S2KNA9</accession>
<name>A0A0S2KNA9_9BACT</name>
<organism evidence="1 2">
    <name type="scientific">Hoylesella enoeca</name>
    <dbReference type="NCBI Taxonomy" id="76123"/>
    <lineage>
        <taxon>Bacteria</taxon>
        <taxon>Pseudomonadati</taxon>
        <taxon>Bacteroidota</taxon>
        <taxon>Bacteroidia</taxon>
        <taxon>Bacteroidales</taxon>
        <taxon>Prevotellaceae</taxon>
        <taxon>Hoylesella</taxon>
    </lineage>
</organism>
<dbReference type="RefSeq" id="WP_025065021.1">
    <property type="nucleotide sequence ID" value="NZ_CAUPOR010000001.1"/>
</dbReference>